<reference evidence="3 4" key="1">
    <citation type="journal article" date="2018" name="Front. Plant Sci.">
        <title>Red Clover (Trifolium pratense) and Zigzag Clover (T. medium) - A Picture of Genomic Similarities and Differences.</title>
        <authorList>
            <person name="Dluhosova J."/>
            <person name="Istvanek J."/>
            <person name="Nedelnik J."/>
            <person name="Repkova J."/>
        </authorList>
    </citation>
    <scope>NUCLEOTIDE SEQUENCE [LARGE SCALE GENOMIC DNA]</scope>
    <source>
        <strain evidence="4">cv. 10/8</strain>
        <tissue evidence="3">Leaf</tissue>
    </source>
</reference>
<keyword evidence="1" id="KW-0862">Zinc</keyword>
<organism evidence="3 4">
    <name type="scientific">Trifolium medium</name>
    <dbReference type="NCBI Taxonomy" id="97028"/>
    <lineage>
        <taxon>Eukaryota</taxon>
        <taxon>Viridiplantae</taxon>
        <taxon>Streptophyta</taxon>
        <taxon>Embryophyta</taxon>
        <taxon>Tracheophyta</taxon>
        <taxon>Spermatophyta</taxon>
        <taxon>Magnoliopsida</taxon>
        <taxon>eudicotyledons</taxon>
        <taxon>Gunneridae</taxon>
        <taxon>Pentapetalae</taxon>
        <taxon>rosids</taxon>
        <taxon>fabids</taxon>
        <taxon>Fabales</taxon>
        <taxon>Fabaceae</taxon>
        <taxon>Papilionoideae</taxon>
        <taxon>50 kb inversion clade</taxon>
        <taxon>NPAAA clade</taxon>
        <taxon>Hologalegina</taxon>
        <taxon>IRL clade</taxon>
        <taxon>Trifolieae</taxon>
        <taxon>Trifolium</taxon>
    </lineage>
</organism>
<dbReference type="SUPFAM" id="SSF50630">
    <property type="entry name" value="Acid proteases"/>
    <property type="match status" value="1"/>
</dbReference>
<keyword evidence="4" id="KW-1185">Reference proteome</keyword>
<keyword evidence="1" id="KW-0479">Metal-binding</keyword>
<protein>
    <submittedName>
        <fullName evidence="3">Cellular nucleic acid-binding protein</fullName>
    </submittedName>
</protein>
<dbReference type="InterPro" id="IPR001878">
    <property type="entry name" value="Znf_CCHC"/>
</dbReference>
<sequence>KCGEVGHKIAECPQKEDKCFRCGRLGHRADVCREKVVCFNCGEEDHKSPECKKPKRMIEKAFALSGEGADQVYNLIRGTCFIHDTPLVAIIDTGATHSFISVDCVRRLNIPVTEIPSRLRIETPSSGSVVTQL</sequence>
<dbReference type="PANTHER" id="PTHR15503">
    <property type="entry name" value="LDOC1 RELATED"/>
    <property type="match status" value="1"/>
</dbReference>
<evidence type="ECO:0000259" key="2">
    <source>
        <dbReference type="PROSITE" id="PS50158"/>
    </source>
</evidence>
<dbReference type="GO" id="GO:0003676">
    <property type="term" value="F:nucleic acid binding"/>
    <property type="evidence" value="ECO:0007669"/>
    <property type="project" value="InterPro"/>
</dbReference>
<dbReference type="SMART" id="SM00343">
    <property type="entry name" value="ZnF_C2HC"/>
    <property type="match status" value="3"/>
</dbReference>
<feature type="domain" description="CCHC-type" evidence="2">
    <location>
        <begin position="18"/>
        <end position="34"/>
    </location>
</feature>
<evidence type="ECO:0000313" key="4">
    <source>
        <dbReference type="Proteomes" id="UP000265520"/>
    </source>
</evidence>
<name>A0A392RG12_9FABA</name>
<evidence type="ECO:0000313" key="3">
    <source>
        <dbReference type="EMBL" id="MCI35072.1"/>
    </source>
</evidence>
<feature type="domain" description="CCHC-type" evidence="2">
    <location>
        <begin position="38"/>
        <end position="53"/>
    </location>
</feature>
<dbReference type="InterPro" id="IPR021109">
    <property type="entry name" value="Peptidase_aspartic_dom_sf"/>
</dbReference>
<dbReference type="PROSITE" id="PS50158">
    <property type="entry name" value="ZF_CCHC"/>
    <property type="match status" value="2"/>
</dbReference>
<dbReference type="EMBL" id="LXQA010219915">
    <property type="protein sequence ID" value="MCI35072.1"/>
    <property type="molecule type" value="Genomic_DNA"/>
</dbReference>
<dbReference type="CDD" id="cd00303">
    <property type="entry name" value="retropepsin_like"/>
    <property type="match status" value="1"/>
</dbReference>
<dbReference type="InterPro" id="IPR036875">
    <property type="entry name" value="Znf_CCHC_sf"/>
</dbReference>
<dbReference type="GO" id="GO:0008270">
    <property type="term" value="F:zinc ion binding"/>
    <property type="evidence" value="ECO:0007669"/>
    <property type="project" value="UniProtKB-KW"/>
</dbReference>
<evidence type="ECO:0000256" key="1">
    <source>
        <dbReference type="PROSITE-ProRule" id="PRU00047"/>
    </source>
</evidence>
<dbReference type="Pfam" id="PF00098">
    <property type="entry name" value="zf-CCHC"/>
    <property type="match status" value="3"/>
</dbReference>
<dbReference type="AlphaFoldDB" id="A0A392RG12"/>
<feature type="non-terminal residue" evidence="3">
    <location>
        <position position="133"/>
    </location>
</feature>
<comment type="caution">
    <text evidence="3">The sequence shown here is derived from an EMBL/GenBank/DDBJ whole genome shotgun (WGS) entry which is preliminary data.</text>
</comment>
<dbReference type="InterPro" id="IPR032567">
    <property type="entry name" value="RTL1-rel"/>
</dbReference>
<proteinExistence type="predicted"/>
<feature type="non-terminal residue" evidence="3">
    <location>
        <position position="1"/>
    </location>
</feature>
<dbReference type="Gene3D" id="4.10.60.10">
    <property type="entry name" value="Zinc finger, CCHC-type"/>
    <property type="match status" value="2"/>
</dbReference>
<dbReference type="SUPFAM" id="SSF57756">
    <property type="entry name" value="Retrovirus zinc finger-like domains"/>
    <property type="match status" value="1"/>
</dbReference>
<dbReference type="Gene3D" id="2.40.70.10">
    <property type="entry name" value="Acid Proteases"/>
    <property type="match status" value="1"/>
</dbReference>
<keyword evidence="1" id="KW-0863">Zinc-finger</keyword>
<dbReference type="Pfam" id="PF08284">
    <property type="entry name" value="RVP_2"/>
    <property type="match status" value="1"/>
</dbReference>
<dbReference type="Proteomes" id="UP000265520">
    <property type="component" value="Unassembled WGS sequence"/>
</dbReference>
<accession>A0A392RG12</accession>
<dbReference type="PANTHER" id="PTHR15503:SF42">
    <property type="entry name" value="ZINC FINGER, CCHC-TYPE, RETROTRANSPOSON GAG DOMAIN, ASPARTIC PEPTIDASE DOMAIN PROTEIN-RELATED"/>
    <property type="match status" value="1"/>
</dbReference>